<evidence type="ECO:0000256" key="4">
    <source>
        <dbReference type="ARBA" id="ARBA00022692"/>
    </source>
</evidence>
<feature type="transmembrane region" description="Helical" evidence="7">
    <location>
        <begin position="382"/>
        <end position="400"/>
    </location>
</feature>
<dbReference type="InterPro" id="IPR011701">
    <property type="entry name" value="MFS"/>
</dbReference>
<feature type="transmembrane region" description="Helical" evidence="7">
    <location>
        <begin position="245"/>
        <end position="267"/>
    </location>
</feature>
<dbReference type="Gene3D" id="1.20.1250.20">
    <property type="entry name" value="MFS general substrate transporter like domains"/>
    <property type="match status" value="2"/>
</dbReference>
<feature type="transmembrane region" description="Helical" evidence="7">
    <location>
        <begin position="279"/>
        <end position="298"/>
    </location>
</feature>
<protein>
    <submittedName>
        <fullName evidence="9">MHS family proline/betaine transporter-like MFS transporter</fullName>
    </submittedName>
</protein>
<evidence type="ECO:0000256" key="1">
    <source>
        <dbReference type="ARBA" id="ARBA00004651"/>
    </source>
</evidence>
<dbReference type="GO" id="GO:0005886">
    <property type="term" value="C:plasma membrane"/>
    <property type="evidence" value="ECO:0007669"/>
    <property type="project" value="UniProtKB-SubCell"/>
</dbReference>
<comment type="subcellular location">
    <subcellularLocation>
        <location evidence="1">Cell membrane</location>
        <topology evidence="1">Multi-pass membrane protein</topology>
    </subcellularLocation>
</comment>
<evidence type="ECO:0000256" key="3">
    <source>
        <dbReference type="ARBA" id="ARBA00022475"/>
    </source>
</evidence>
<keyword evidence="3" id="KW-1003">Cell membrane</keyword>
<name>A0A3N1D0L8_9ACTN</name>
<feature type="transmembrane region" description="Helical" evidence="7">
    <location>
        <begin position="406"/>
        <end position="425"/>
    </location>
</feature>
<dbReference type="Proteomes" id="UP000272400">
    <property type="component" value="Unassembled WGS sequence"/>
</dbReference>
<dbReference type="PROSITE" id="PS50850">
    <property type="entry name" value="MFS"/>
    <property type="match status" value="1"/>
</dbReference>
<dbReference type="PANTHER" id="PTHR43045">
    <property type="entry name" value="SHIKIMATE TRANSPORTER"/>
    <property type="match status" value="1"/>
</dbReference>
<proteinExistence type="predicted"/>
<keyword evidence="10" id="KW-1185">Reference proteome</keyword>
<feature type="transmembrane region" description="Helical" evidence="7">
    <location>
        <begin position="155"/>
        <end position="179"/>
    </location>
</feature>
<feature type="transmembrane region" description="Helical" evidence="7">
    <location>
        <begin position="56"/>
        <end position="79"/>
    </location>
</feature>
<evidence type="ECO:0000259" key="8">
    <source>
        <dbReference type="PROSITE" id="PS50850"/>
    </source>
</evidence>
<dbReference type="EMBL" id="RJKE01000001">
    <property type="protein sequence ID" value="ROO86588.1"/>
    <property type="molecule type" value="Genomic_DNA"/>
</dbReference>
<feature type="transmembrane region" description="Helical" evidence="7">
    <location>
        <begin position="21"/>
        <end position="44"/>
    </location>
</feature>
<feature type="transmembrane region" description="Helical" evidence="7">
    <location>
        <begin position="91"/>
        <end position="109"/>
    </location>
</feature>
<gene>
    <name evidence="9" type="ORF">EDD29_4161</name>
</gene>
<accession>A0A3N1D0L8</accession>
<evidence type="ECO:0000256" key="7">
    <source>
        <dbReference type="SAM" id="Phobius"/>
    </source>
</evidence>
<dbReference type="SUPFAM" id="SSF103473">
    <property type="entry name" value="MFS general substrate transporter"/>
    <property type="match status" value="1"/>
</dbReference>
<dbReference type="PANTHER" id="PTHR43045:SF1">
    <property type="entry name" value="SHIKIMATE TRANSPORTER"/>
    <property type="match status" value="1"/>
</dbReference>
<feature type="transmembrane region" description="Helical" evidence="7">
    <location>
        <begin position="191"/>
        <end position="210"/>
    </location>
</feature>
<evidence type="ECO:0000256" key="6">
    <source>
        <dbReference type="ARBA" id="ARBA00023136"/>
    </source>
</evidence>
<evidence type="ECO:0000313" key="10">
    <source>
        <dbReference type="Proteomes" id="UP000272400"/>
    </source>
</evidence>
<keyword evidence="5 7" id="KW-1133">Transmembrane helix</keyword>
<keyword evidence="2" id="KW-0813">Transport</keyword>
<feature type="transmembrane region" description="Helical" evidence="7">
    <location>
        <begin position="335"/>
        <end position="361"/>
    </location>
</feature>
<reference evidence="9 10" key="1">
    <citation type="submission" date="2018-11" db="EMBL/GenBank/DDBJ databases">
        <title>Sequencing the genomes of 1000 actinobacteria strains.</title>
        <authorList>
            <person name="Klenk H.-P."/>
        </authorList>
    </citation>
    <scope>NUCLEOTIDE SEQUENCE [LARGE SCALE GENOMIC DNA]</scope>
    <source>
        <strain evidence="9 10">DSM 44254</strain>
    </source>
</reference>
<dbReference type="GO" id="GO:0022857">
    <property type="term" value="F:transmembrane transporter activity"/>
    <property type="evidence" value="ECO:0007669"/>
    <property type="project" value="InterPro"/>
</dbReference>
<evidence type="ECO:0000256" key="5">
    <source>
        <dbReference type="ARBA" id="ARBA00022989"/>
    </source>
</evidence>
<dbReference type="InterPro" id="IPR036259">
    <property type="entry name" value="MFS_trans_sf"/>
</dbReference>
<dbReference type="InterPro" id="IPR020846">
    <property type="entry name" value="MFS_dom"/>
</dbReference>
<dbReference type="Pfam" id="PF07690">
    <property type="entry name" value="MFS_1"/>
    <property type="match status" value="1"/>
</dbReference>
<feature type="transmembrane region" description="Helical" evidence="7">
    <location>
        <begin position="310"/>
        <end position="329"/>
    </location>
</feature>
<comment type="caution">
    <text evidence="9">The sequence shown here is derived from an EMBL/GenBank/DDBJ whole genome shotgun (WGS) entry which is preliminary data.</text>
</comment>
<evidence type="ECO:0000313" key="9">
    <source>
        <dbReference type="EMBL" id="ROO86588.1"/>
    </source>
</evidence>
<organism evidence="9 10">
    <name type="scientific">Actinocorallia herbida</name>
    <dbReference type="NCBI Taxonomy" id="58109"/>
    <lineage>
        <taxon>Bacteria</taxon>
        <taxon>Bacillati</taxon>
        <taxon>Actinomycetota</taxon>
        <taxon>Actinomycetes</taxon>
        <taxon>Streptosporangiales</taxon>
        <taxon>Thermomonosporaceae</taxon>
        <taxon>Actinocorallia</taxon>
    </lineage>
</organism>
<dbReference type="AlphaFoldDB" id="A0A3N1D0L8"/>
<feature type="domain" description="Major facilitator superfamily (MFS) profile" evidence="8">
    <location>
        <begin position="19"/>
        <end position="429"/>
    </location>
</feature>
<evidence type="ECO:0000256" key="2">
    <source>
        <dbReference type="ARBA" id="ARBA00022448"/>
    </source>
</evidence>
<keyword evidence="4 7" id="KW-0812">Transmembrane</keyword>
<sequence>MRRDPSVPREPLPPAARKAAFAGFVGTFIEYYDFALYGVLTVYFSPLFFPADDPSTSLLTGLAVFGAGFVARPVGGIIFGRIGDRHGRRHALVASVLLMGLCSTLVALLPTYDSIGIAAPVLLVLLRLGQGISAGSEMLGSITYVLESVPRSRRVFMASLTPMGALAGGTVSSVVAAILAGTLGGDAMTSYGWRIAFFLAAPLAVFALLIRSRLEDSPEFTEIAAQREVVKTPLREIFRTHRRNLLIAGGIAMAANGAPNTAIWFHSYLVGERGIPGEQVFAASALMGLPIALLSPVAGRLCDRFGQRRVLAAVLCGYLVVSFPVLHFISRADGVLQLIVVMGSFSLLGALVQAPAFSYIAELFPARVRYTGANFGQNIGTVFGSGVAPFVAAVLVTATGSTLGPGLWIVAVCLIAFVALSFRAVHYVAGVDSADPASAESQPAPDPV</sequence>
<keyword evidence="6 7" id="KW-0472">Membrane</keyword>
<dbReference type="RefSeq" id="WP_170201482.1">
    <property type="nucleotide sequence ID" value="NZ_RJKE01000001.1"/>
</dbReference>